<dbReference type="Pfam" id="PF02622">
    <property type="entry name" value="DUF179"/>
    <property type="match status" value="1"/>
</dbReference>
<dbReference type="PANTHER" id="PTHR31984:SF17">
    <property type="entry name" value="TRANSCRIPTIONAL REGULATOR"/>
    <property type="match status" value="1"/>
</dbReference>
<comment type="caution">
    <text evidence="2">The sequence shown here is derived from an EMBL/GenBank/DDBJ whole genome shotgun (WGS) entry which is preliminary data.</text>
</comment>
<evidence type="ECO:0000313" key="3">
    <source>
        <dbReference type="Proteomes" id="UP001165060"/>
    </source>
</evidence>
<feature type="region of interest" description="Disordered" evidence="1">
    <location>
        <begin position="1"/>
        <end position="54"/>
    </location>
</feature>
<proteinExistence type="predicted"/>
<dbReference type="SUPFAM" id="SSF143456">
    <property type="entry name" value="VC0467-like"/>
    <property type="match status" value="2"/>
</dbReference>
<feature type="compositionally biased region" description="Low complexity" evidence="1">
    <location>
        <begin position="28"/>
        <end position="50"/>
    </location>
</feature>
<name>A0ABQ6M9E0_9STRA</name>
<reference evidence="2 3" key="1">
    <citation type="journal article" date="2023" name="Commun. Biol.">
        <title>Genome analysis of Parmales, the sister group of diatoms, reveals the evolutionary specialization of diatoms from phago-mixotrophs to photoautotrophs.</title>
        <authorList>
            <person name="Ban H."/>
            <person name="Sato S."/>
            <person name="Yoshikawa S."/>
            <person name="Yamada K."/>
            <person name="Nakamura Y."/>
            <person name="Ichinomiya M."/>
            <person name="Sato N."/>
            <person name="Blanc-Mathieu R."/>
            <person name="Endo H."/>
            <person name="Kuwata A."/>
            <person name="Ogata H."/>
        </authorList>
    </citation>
    <scope>NUCLEOTIDE SEQUENCE [LARGE SCALE GENOMIC DNA]</scope>
</reference>
<dbReference type="Proteomes" id="UP001165060">
    <property type="component" value="Unassembled WGS sequence"/>
</dbReference>
<sequence length="596" mass="62721">MASGDPPFPASSSPEQAPEDPDPDTPDGQDAPSAADGQDAPSAAGSDAPPALDPDWRRFRANLVRRSAGDLTSLNITAATPPSPSDRWAFPSPLIERGSVILGSVSSAANAASFALHQPYFHKSIILLLEHGPRFTKGIILNRPTSLTIDAEPPTPPRGVPPPPAPAPSLPLNFGGDVSGSSSAAPAVVLLHALKSAEAARLSLPIVPGISYTSLAHASSLMAAGLAGPRDFFVFEGYAGWGPGQLEGEIERKSWHVVQADEALLLGYLEDARRDLGDSGIKGWGELMGQVGGERGEENTFADLMLKEWSALTLLNTTTTQDATTPEGSPSTQKILRTSTPVDLLLNRARAAARRDVVSPGTLVTASPSDPDSGRSPHLLTRQFFHKSAILIISDDENATVGCILNRPGPNSLSIQIGGREVKKPLLWGGEYAMKNEPSTRWFFTSKKLRSAGIGSPLGVGPGLVWVCTPKAAIAALSSGIATEDDFVVVSGVSVWTKGEKGKARGIQGEIEVGNFQQGKFRLQDWDAVCAQEMVTKENLLRCAALSEGVWSSCSGRREAEAVVKVHGSDASTARLADDALRAWVRLHFLGAAGGG</sequence>
<dbReference type="InterPro" id="IPR003774">
    <property type="entry name" value="AlgH-like"/>
</dbReference>
<evidence type="ECO:0000313" key="2">
    <source>
        <dbReference type="EMBL" id="GMI22099.1"/>
    </source>
</evidence>
<dbReference type="Gene3D" id="3.40.1740.10">
    <property type="entry name" value="VC0467-like"/>
    <property type="match status" value="2"/>
</dbReference>
<dbReference type="PANTHER" id="PTHR31984">
    <property type="entry name" value="TRANSPORTER, PUTATIVE (DUF179)-RELATED"/>
    <property type="match status" value="1"/>
</dbReference>
<keyword evidence="3" id="KW-1185">Reference proteome</keyword>
<feature type="compositionally biased region" description="Acidic residues" evidence="1">
    <location>
        <begin position="17"/>
        <end position="27"/>
    </location>
</feature>
<evidence type="ECO:0000256" key="1">
    <source>
        <dbReference type="SAM" id="MobiDB-lite"/>
    </source>
</evidence>
<dbReference type="EMBL" id="BRYB01000072">
    <property type="protein sequence ID" value="GMI22099.1"/>
    <property type="molecule type" value="Genomic_DNA"/>
</dbReference>
<protein>
    <submittedName>
        <fullName evidence="2">Uncharacterized protein</fullName>
    </submittedName>
</protein>
<accession>A0ABQ6M9E0</accession>
<gene>
    <name evidence="2" type="ORF">TeGR_g2064</name>
</gene>
<organism evidence="2 3">
    <name type="scientific">Tetraparma gracilis</name>
    <dbReference type="NCBI Taxonomy" id="2962635"/>
    <lineage>
        <taxon>Eukaryota</taxon>
        <taxon>Sar</taxon>
        <taxon>Stramenopiles</taxon>
        <taxon>Ochrophyta</taxon>
        <taxon>Bolidophyceae</taxon>
        <taxon>Parmales</taxon>
        <taxon>Triparmaceae</taxon>
        <taxon>Tetraparma</taxon>
    </lineage>
</organism>